<protein>
    <recommendedName>
        <fullName evidence="6">Dienelactone hydrolase</fullName>
    </recommendedName>
</protein>
<dbReference type="InterPro" id="IPR029058">
    <property type="entry name" value="AB_hydrolase_fold"/>
</dbReference>
<feature type="region of interest" description="Disordered" evidence="4">
    <location>
        <begin position="272"/>
        <end position="295"/>
    </location>
</feature>
<reference evidence="5" key="1">
    <citation type="journal article" date="2015" name="Nature">
        <title>Complex archaea that bridge the gap between prokaryotes and eukaryotes.</title>
        <authorList>
            <person name="Spang A."/>
            <person name="Saw J.H."/>
            <person name="Jorgensen S.L."/>
            <person name="Zaremba-Niedzwiedzka K."/>
            <person name="Martijn J."/>
            <person name="Lind A.E."/>
            <person name="van Eijk R."/>
            <person name="Schleper C."/>
            <person name="Guy L."/>
            <person name="Ettema T.J."/>
        </authorList>
    </citation>
    <scope>NUCLEOTIDE SEQUENCE</scope>
</reference>
<dbReference type="GO" id="GO:0003847">
    <property type="term" value="F:1-alkyl-2-acetylglycerophosphocholine esterase activity"/>
    <property type="evidence" value="ECO:0007669"/>
    <property type="project" value="TreeGrafter"/>
</dbReference>
<evidence type="ECO:0000313" key="5">
    <source>
        <dbReference type="EMBL" id="KKM93749.1"/>
    </source>
</evidence>
<evidence type="ECO:0000256" key="4">
    <source>
        <dbReference type="SAM" id="MobiDB-lite"/>
    </source>
</evidence>
<accession>A0A0F9LFN0</accession>
<dbReference type="SUPFAM" id="SSF53474">
    <property type="entry name" value="alpha/beta-Hydrolases"/>
    <property type="match status" value="1"/>
</dbReference>
<evidence type="ECO:0000256" key="3">
    <source>
        <dbReference type="ARBA" id="ARBA00023098"/>
    </source>
</evidence>
<evidence type="ECO:0000256" key="1">
    <source>
        <dbReference type="ARBA" id="ARBA00022801"/>
    </source>
</evidence>
<dbReference type="Gene3D" id="3.40.50.1820">
    <property type="entry name" value="alpha/beta hydrolase"/>
    <property type="match status" value="1"/>
</dbReference>
<dbReference type="PANTHER" id="PTHR10272">
    <property type="entry name" value="PLATELET-ACTIVATING FACTOR ACETYLHYDROLASE"/>
    <property type="match status" value="1"/>
</dbReference>
<sequence length="338" mass="36459">MRPITDLIGALLAALRRLIAPLSDTVTRLDRPRAGGITGVMRDRARRRVLPFRLYSPPADSPLPAPVVIFSHGLGGSRDAAPHLGRALAKAGYYAFFLQHPGSDRSLIQGSRGPEDMRRRLMAAVRRPEGAQDRFLDIPFALDQIEHMNRQGRLAGRLDTGRIGMAGHSYGARGTMAAAGQRMGVHGTRFKEPRIRAGVVLSPALPGGRGTQAAASGVYDAIGIPLLHITGTEDGMPLAGTAFDPVTRTLPFRRIDRTDQYLLVLDGATHDTFGGGRPRGKSAPGLPPGPERQRHERAVADATVLFFDAYLKDAPAARRRLHNGFAASLAPGDRFEVK</sequence>
<comment type="caution">
    <text evidence="5">The sequence shown here is derived from an EMBL/GenBank/DDBJ whole genome shotgun (WGS) entry which is preliminary data.</text>
</comment>
<evidence type="ECO:0000256" key="2">
    <source>
        <dbReference type="ARBA" id="ARBA00022963"/>
    </source>
</evidence>
<dbReference type="EMBL" id="LAZR01006226">
    <property type="protein sequence ID" value="KKM93749.1"/>
    <property type="molecule type" value="Genomic_DNA"/>
</dbReference>
<gene>
    <name evidence="5" type="ORF">LCGC14_1205240</name>
</gene>
<keyword evidence="3" id="KW-0443">Lipid metabolism</keyword>
<proteinExistence type="predicted"/>
<dbReference type="GO" id="GO:0016042">
    <property type="term" value="P:lipid catabolic process"/>
    <property type="evidence" value="ECO:0007669"/>
    <property type="project" value="UniProtKB-KW"/>
</dbReference>
<evidence type="ECO:0008006" key="6">
    <source>
        <dbReference type="Google" id="ProtNLM"/>
    </source>
</evidence>
<organism evidence="5">
    <name type="scientific">marine sediment metagenome</name>
    <dbReference type="NCBI Taxonomy" id="412755"/>
    <lineage>
        <taxon>unclassified sequences</taxon>
        <taxon>metagenomes</taxon>
        <taxon>ecological metagenomes</taxon>
    </lineage>
</organism>
<name>A0A0F9LFN0_9ZZZZ</name>
<dbReference type="PANTHER" id="PTHR10272:SF0">
    <property type="entry name" value="PLATELET-ACTIVATING FACTOR ACETYLHYDROLASE"/>
    <property type="match status" value="1"/>
</dbReference>
<keyword evidence="2" id="KW-0442">Lipid degradation</keyword>
<keyword evidence="1" id="KW-0378">Hydrolase</keyword>
<dbReference type="AlphaFoldDB" id="A0A0F9LFN0"/>